<dbReference type="AlphaFoldDB" id="A0A5J4TR95"/>
<comment type="caution">
    <text evidence="2">The sequence shown here is derived from an EMBL/GenBank/DDBJ whole genome shotgun (WGS) entry which is preliminary data.</text>
</comment>
<evidence type="ECO:0000313" key="2">
    <source>
        <dbReference type="EMBL" id="KAA6359885.1"/>
    </source>
</evidence>
<keyword evidence="1" id="KW-0175">Coiled coil</keyword>
<dbReference type="Proteomes" id="UP000324800">
    <property type="component" value="Unassembled WGS sequence"/>
</dbReference>
<proteinExistence type="predicted"/>
<protein>
    <submittedName>
        <fullName evidence="2">Uncharacterized protein</fullName>
    </submittedName>
</protein>
<sequence>MEIENQLEIEKLLEIKRKKQEAVEKAKDLVLQLLERRQSKLIDAELKRNQAVAQAKKEESDLIQEVEQQKLQIQEIYSEKKKIFDQKNDLKTSQKTVKEQKDSERRLILTWELDTMICQRKRQNLIRDRVNDPNHQNLQSFNSQSQLTEAVQSLQLVPMPPSMHNSLRVGQLAQLLHWQPLKLSGDAIVMEYKRRYPYQRVRTEKLGLN</sequence>
<evidence type="ECO:0000313" key="3">
    <source>
        <dbReference type="Proteomes" id="UP000324800"/>
    </source>
</evidence>
<reference evidence="2 3" key="1">
    <citation type="submission" date="2019-03" db="EMBL/GenBank/DDBJ databases">
        <title>Single cell metagenomics reveals metabolic interactions within the superorganism composed of flagellate Streblomastix strix and complex community of Bacteroidetes bacteria on its surface.</title>
        <authorList>
            <person name="Treitli S.C."/>
            <person name="Kolisko M."/>
            <person name="Husnik F."/>
            <person name="Keeling P."/>
            <person name="Hampl V."/>
        </authorList>
    </citation>
    <scope>NUCLEOTIDE SEQUENCE [LARGE SCALE GENOMIC DNA]</scope>
    <source>
        <strain evidence="2">ST1C</strain>
    </source>
</reference>
<evidence type="ECO:0000256" key="1">
    <source>
        <dbReference type="SAM" id="Coils"/>
    </source>
</evidence>
<accession>A0A5J4TR95</accession>
<name>A0A5J4TR95_9EUKA</name>
<dbReference type="EMBL" id="SNRW01027749">
    <property type="protein sequence ID" value="KAA6359885.1"/>
    <property type="molecule type" value="Genomic_DNA"/>
</dbReference>
<feature type="coiled-coil region" evidence="1">
    <location>
        <begin position="9"/>
        <end position="72"/>
    </location>
</feature>
<organism evidence="2 3">
    <name type="scientific">Streblomastix strix</name>
    <dbReference type="NCBI Taxonomy" id="222440"/>
    <lineage>
        <taxon>Eukaryota</taxon>
        <taxon>Metamonada</taxon>
        <taxon>Preaxostyla</taxon>
        <taxon>Oxymonadida</taxon>
        <taxon>Streblomastigidae</taxon>
        <taxon>Streblomastix</taxon>
    </lineage>
</organism>
<gene>
    <name evidence="2" type="ORF">EZS28_044588</name>
</gene>